<proteinExistence type="predicted"/>
<feature type="compositionally biased region" description="Polar residues" evidence="1">
    <location>
        <begin position="305"/>
        <end position="324"/>
    </location>
</feature>
<accession>A0AAV4ITY2</accession>
<sequence length="324" mass="37085">MTQNTDRGRRTSTNSIPQRMTIQLAVRRTFFLNPYHTKGRFIGYTSDQKHLIYINPKKEKIAFVSDSNGQAKELPLPPQFTKDETSEIKLIPKTSNILLIRCEKKRFPVIKKDEAWQLPFQNGTFVAYTRDHEQFIYINQNIKKLVFISVSTGQEKELELHTKITKDELNDISVIESANSKTLLLRFKTKYRPLIKKTNEPWQYPFPTPSSRPDTLLLEAVRTAEMHLESGENTLALLMNNLALLIIAHCQKESLETSFLETLSLATKNGMHKLIRALIQKGANPNSPVLSEKQIPLPLIAAASARQQNSMEQTDSQGFPDQHR</sequence>
<dbReference type="AlphaFoldDB" id="A0AAV4ITY2"/>
<dbReference type="Proteomes" id="UP000762676">
    <property type="component" value="Unassembled WGS sequence"/>
</dbReference>
<organism evidence="2 3">
    <name type="scientific">Elysia marginata</name>
    <dbReference type="NCBI Taxonomy" id="1093978"/>
    <lineage>
        <taxon>Eukaryota</taxon>
        <taxon>Metazoa</taxon>
        <taxon>Spiralia</taxon>
        <taxon>Lophotrochozoa</taxon>
        <taxon>Mollusca</taxon>
        <taxon>Gastropoda</taxon>
        <taxon>Heterobranchia</taxon>
        <taxon>Euthyneura</taxon>
        <taxon>Panpulmonata</taxon>
        <taxon>Sacoglossa</taxon>
        <taxon>Placobranchoidea</taxon>
        <taxon>Plakobranchidae</taxon>
        <taxon>Elysia</taxon>
    </lineage>
</organism>
<evidence type="ECO:0000313" key="2">
    <source>
        <dbReference type="EMBL" id="GFS13243.1"/>
    </source>
</evidence>
<feature type="region of interest" description="Disordered" evidence="1">
    <location>
        <begin position="303"/>
        <end position="324"/>
    </location>
</feature>
<gene>
    <name evidence="2" type="ORF">ElyMa_006716900</name>
</gene>
<evidence type="ECO:0000256" key="1">
    <source>
        <dbReference type="SAM" id="MobiDB-lite"/>
    </source>
</evidence>
<dbReference type="EMBL" id="BMAT01013452">
    <property type="protein sequence ID" value="GFS13243.1"/>
    <property type="molecule type" value="Genomic_DNA"/>
</dbReference>
<protein>
    <submittedName>
        <fullName evidence="2">Uncharacterized protein</fullName>
    </submittedName>
</protein>
<comment type="caution">
    <text evidence="2">The sequence shown here is derived from an EMBL/GenBank/DDBJ whole genome shotgun (WGS) entry which is preliminary data.</text>
</comment>
<keyword evidence="3" id="KW-1185">Reference proteome</keyword>
<name>A0AAV4ITY2_9GAST</name>
<evidence type="ECO:0000313" key="3">
    <source>
        <dbReference type="Proteomes" id="UP000762676"/>
    </source>
</evidence>
<reference evidence="2 3" key="1">
    <citation type="journal article" date="2021" name="Elife">
        <title>Chloroplast acquisition without the gene transfer in kleptoplastic sea slugs, Plakobranchus ocellatus.</title>
        <authorList>
            <person name="Maeda T."/>
            <person name="Takahashi S."/>
            <person name="Yoshida T."/>
            <person name="Shimamura S."/>
            <person name="Takaki Y."/>
            <person name="Nagai Y."/>
            <person name="Toyoda A."/>
            <person name="Suzuki Y."/>
            <person name="Arimoto A."/>
            <person name="Ishii H."/>
            <person name="Satoh N."/>
            <person name="Nishiyama T."/>
            <person name="Hasebe M."/>
            <person name="Maruyama T."/>
            <person name="Minagawa J."/>
            <person name="Obokata J."/>
            <person name="Shigenobu S."/>
        </authorList>
    </citation>
    <scope>NUCLEOTIDE SEQUENCE [LARGE SCALE GENOMIC DNA]</scope>
</reference>